<reference evidence="2 3" key="1">
    <citation type="journal article" date="2023" name="bioRxiv">
        <title>High-quality genome assemblies of four members of thePodospora anserinaspecies complex.</title>
        <authorList>
            <person name="Ament-Velasquez S.L."/>
            <person name="Vogan A.A."/>
            <person name="Wallerman O."/>
            <person name="Hartmann F."/>
            <person name="Gautier V."/>
            <person name="Silar P."/>
            <person name="Giraud T."/>
            <person name="Johannesson H."/>
        </authorList>
    </citation>
    <scope>NUCLEOTIDE SEQUENCE [LARGE SCALE GENOMIC DNA]</scope>
    <source>
        <strain evidence="2 3">CBS 415.72m</strain>
    </source>
</reference>
<sequence>MSGLVQRLQDALQQTIPAAQTAVPHLVSRASRGTHRGLPRRTLQVVPLAQRTVAQPSILSAPSWRASRASESTGLAEAPRARARNMRRRETIVTRCRMKGGVLRLPNHESCFGT</sequence>
<organism evidence="2 3">
    <name type="scientific">Podospora pseudocomata</name>
    <dbReference type="NCBI Taxonomy" id="2093779"/>
    <lineage>
        <taxon>Eukaryota</taxon>
        <taxon>Fungi</taxon>
        <taxon>Dikarya</taxon>
        <taxon>Ascomycota</taxon>
        <taxon>Pezizomycotina</taxon>
        <taxon>Sordariomycetes</taxon>
        <taxon>Sordariomycetidae</taxon>
        <taxon>Sordariales</taxon>
        <taxon>Podosporaceae</taxon>
        <taxon>Podospora</taxon>
    </lineage>
</organism>
<feature type="region of interest" description="Disordered" evidence="1">
    <location>
        <begin position="59"/>
        <end position="85"/>
    </location>
</feature>
<dbReference type="GeneID" id="87902685"/>
<dbReference type="Proteomes" id="UP001323405">
    <property type="component" value="Unassembled WGS sequence"/>
</dbReference>
<evidence type="ECO:0000256" key="1">
    <source>
        <dbReference type="SAM" id="MobiDB-lite"/>
    </source>
</evidence>
<gene>
    <name evidence="2" type="ORF">QC762_0025640</name>
</gene>
<accession>A0ABR0GR30</accession>
<proteinExistence type="predicted"/>
<protein>
    <submittedName>
        <fullName evidence="2">Uncharacterized protein</fullName>
    </submittedName>
</protein>
<comment type="caution">
    <text evidence="2">The sequence shown here is derived from an EMBL/GenBank/DDBJ whole genome shotgun (WGS) entry which is preliminary data.</text>
</comment>
<evidence type="ECO:0000313" key="3">
    <source>
        <dbReference type="Proteomes" id="UP001323405"/>
    </source>
</evidence>
<dbReference type="RefSeq" id="XP_062747184.1">
    <property type="nucleotide sequence ID" value="XM_062883145.1"/>
</dbReference>
<name>A0ABR0GR30_9PEZI</name>
<keyword evidence="3" id="KW-1185">Reference proteome</keyword>
<evidence type="ECO:0000313" key="2">
    <source>
        <dbReference type="EMBL" id="KAK4658212.1"/>
    </source>
</evidence>
<dbReference type="EMBL" id="JAFFHA010000002">
    <property type="protein sequence ID" value="KAK4658212.1"/>
    <property type="molecule type" value="Genomic_DNA"/>
</dbReference>